<proteinExistence type="predicted"/>
<evidence type="ECO:0000259" key="3">
    <source>
        <dbReference type="PROSITE" id="PS50097"/>
    </source>
</evidence>
<dbReference type="PANTHER" id="PTHR45632">
    <property type="entry name" value="LD33804P"/>
    <property type="match status" value="1"/>
</dbReference>
<dbReference type="Pfam" id="PF00651">
    <property type="entry name" value="BTB"/>
    <property type="match status" value="1"/>
</dbReference>
<dbReference type="EMBL" id="JAPDFW010000067">
    <property type="protein sequence ID" value="KAJ5075039.1"/>
    <property type="molecule type" value="Genomic_DNA"/>
</dbReference>
<dbReference type="PROSITE" id="PS50097">
    <property type="entry name" value="BTB"/>
    <property type="match status" value="1"/>
</dbReference>
<evidence type="ECO:0000313" key="5">
    <source>
        <dbReference type="Proteomes" id="UP001149090"/>
    </source>
</evidence>
<evidence type="ECO:0000256" key="1">
    <source>
        <dbReference type="ARBA" id="ARBA00022441"/>
    </source>
</evidence>
<keyword evidence="2" id="KW-0677">Repeat</keyword>
<dbReference type="CDD" id="cd18186">
    <property type="entry name" value="BTB_POZ_ZBTB_KLHL-like"/>
    <property type="match status" value="1"/>
</dbReference>
<sequence>MSSLVFSDDEKLKKNLQNVFLNKKYTDFEIKVINPNNEKDIKIFPTHRAILMERSEYFNGLFRSKMKEEQQGFVEFNDISVQTMETILEYIYTGSLHINHNNALEILVASKKFCFEPKLTTQLVDFIRQNINNSNVIDLLNFANNFGYSDISACCFNYITWNPQPILESHQIREVSEEDLNVLVVNENLKVNEELELFNYIVDWAQFNLKLKPGIENLQEKDTAIVADKIKKLVSNVRFCEIDKEDFSRIAKMKIIPDEIVKMMNEFFEKNLTIPELLIFQPRSKFPESKIIGKNYEYIQLLKEWINDNEFFNKMQLGYGTDYTEYTTEEFHAHCDEKGKTLVIYISSDGDICGGFTKVGWTEDRSKWRPEERGTFKGNIIDPDAFIFTLKNPRNHPPTKFKIRKGKEEFAIWYEMIYGPCFGGIRTRIGDIELYSNVRYYFYFGESYEMPDGVHFGRDDSYTFLMSGSLTRFECFYIPSEK</sequence>
<comment type="caution">
    <text evidence="4">The sequence shown here is derived from an EMBL/GenBank/DDBJ whole genome shotgun (WGS) entry which is preliminary data.</text>
</comment>
<dbReference type="InterPro" id="IPR000210">
    <property type="entry name" value="BTB/POZ_dom"/>
</dbReference>
<gene>
    <name evidence="4" type="ORF">M0811_07743</name>
</gene>
<name>A0A9Q0RCD9_ANAIG</name>
<dbReference type="SMART" id="SM00225">
    <property type="entry name" value="BTB"/>
    <property type="match status" value="1"/>
</dbReference>
<dbReference type="Gene3D" id="3.30.710.10">
    <property type="entry name" value="Potassium Channel Kv1.1, Chain A"/>
    <property type="match status" value="1"/>
</dbReference>
<keyword evidence="5" id="KW-1185">Reference proteome</keyword>
<dbReference type="SMART" id="SM00875">
    <property type="entry name" value="BACK"/>
    <property type="match status" value="1"/>
</dbReference>
<accession>A0A9Q0RCD9</accession>
<dbReference type="InterPro" id="IPR011333">
    <property type="entry name" value="SKP1/BTB/POZ_sf"/>
</dbReference>
<dbReference type="Gene3D" id="1.25.40.420">
    <property type="match status" value="1"/>
</dbReference>
<dbReference type="AlphaFoldDB" id="A0A9Q0RCD9"/>
<feature type="domain" description="BTB" evidence="3">
    <location>
        <begin position="26"/>
        <end position="100"/>
    </location>
</feature>
<dbReference type="OrthoDB" id="25620at2759"/>
<dbReference type="Pfam" id="PF07534">
    <property type="entry name" value="TLD"/>
    <property type="match status" value="1"/>
</dbReference>
<dbReference type="Proteomes" id="UP001149090">
    <property type="component" value="Unassembled WGS sequence"/>
</dbReference>
<dbReference type="PANTHER" id="PTHR45632:SF3">
    <property type="entry name" value="KELCH-LIKE PROTEIN 32"/>
    <property type="match status" value="1"/>
</dbReference>
<dbReference type="Pfam" id="PF07707">
    <property type="entry name" value="BACK"/>
    <property type="match status" value="1"/>
</dbReference>
<reference evidence="4" key="1">
    <citation type="submission" date="2022-10" db="EMBL/GenBank/DDBJ databases">
        <title>Novel sulphate-reducing endosymbionts in the free-living metamonad Anaeramoeba.</title>
        <authorList>
            <person name="Jerlstrom-Hultqvist J."/>
            <person name="Cepicka I."/>
            <person name="Gallot-Lavallee L."/>
            <person name="Salas-Leiva D."/>
            <person name="Curtis B.A."/>
            <person name="Zahonova K."/>
            <person name="Pipaliya S."/>
            <person name="Dacks J."/>
            <person name="Roger A.J."/>
        </authorList>
    </citation>
    <scope>NUCLEOTIDE SEQUENCE</scope>
    <source>
        <strain evidence="4">BMAN</strain>
    </source>
</reference>
<evidence type="ECO:0000313" key="4">
    <source>
        <dbReference type="EMBL" id="KAJ5075039.1"/>
    </source>
</evidence>
<protein>
    <submittedName>
        <fullName evidence="4">Btb/poz domain-containing protein</fullName>
    </submittedName>
</protein>
<keyword evidence="1" id="KW-0880">Kelch repeat</keyword>
<dbReference type="InterPro" id="IPR006571">
    <property type="entry name" value="TLDc_dom"/>
</dbReference>
<evidence type="ECO:0000256" key="2">
    <source>
        <dbReference type="ARBA" id="ARBA00022737"/>
    </source>
</evidence>
<dbReference type="InterPro" id="IPR011705">
    <property type="entry name" value="BACK"/>
</dbReference>
<organism evidence="4 5">
    <name type="scientific">Anaeramoeba ignava</name>
    <name type="common">Anaerobic marine amoeba</name>
    <dbReference type="NCBI Taxonomy" id="1746090"/>
    <lineage>
        <taxon>Eukaryota</taxon>
        <taxon>Metamonada</taxon>
        <taxon>Anaeramoebidae</taxon>
        <taxon>Anaeramoeba</taxon>
    </lineage>
</organism>
<dbReference type="SUPFAM" id="SSF54695">
    <property type="entry name" value="POZ domain"/>
    <property type="match status" value="1"/>
</dbReference>